<evidence type="ECO:0000259" key="10">
    <source>
        <dbReference type="Pfam" id="PF01743"/>
    </source>
</evidence>
<name>A0A0A9Y0H3_LYGHE</name>
<dbReference type="InterPro" id="IPR050264">
    <property type="entry name" value="Bact_CCA-adding_enz_type3_sf"/>
</dbReference>
<evidence type="ECO:0000256" key="4">
    <source>
        <dbReference type="ARBA" id="ARBA00022694"/>
    </source>
</evidence>
<dbReference type="SUPFAM" id="SSF81301">
    <property type="entry name" value="Nucleotidyltransferase"/>
    <property type="match status" value="1"/>
</dbReference>
<evidence type="ECO:0000256" key="3">
    <source>
        <dbReference type="ARBA" id="ARBA00022679"/>
    </source>
</evidence>
<protein>
    <submittedName>
        <fullName evidence="12">CCA tRNA nucleotidyltransferase 1, mitochondrial</fullName>
    </submittedName>
</protein>
<comment type="cofactor">
    <cofactor evidence="1">
        <name>Mg(2+)</name>
        <dbReference type="ChEBI" id="CHEBI:18420"/>
    </cofactor>
</comment>
<dbReference type="GO" id="GO:0000166">
    <property type="term" value="F:nucleotide binding"/>
    <property type="evidence" value="ECO:0007669"/>
    <property type="project" value="UniProtKB-KW"/>
</dbReference>
<dbReference type="InterPro" id="IPR043519">
    <property type="entry name" value="NT_sf"/>
</dbReference>
<sequence>MLLYLTRSSLPTFHQGRPAVSKLLQVFSSRCLSHQRVNHSSQDVPRRKPFIMKVDSPEFHSLFTPSLKTLIDVFAKHEYEIRIAGGAVRDILSGKIPKDVDFATTATPDQMKEMLSNEQIRMINMKGEKHGTITARINNDNFEVTTLRLDVTTDGRHAEVQFTKDWELDANRRDLTINSMFLGTDGTVYDYFGGYEDLKAKRVAFVGDPNKRIQEDYLRILRYFRFYARIVQDPDKHEAETINAISSNIGGLEQITGERIWMELSKILSGNFVSQVVTKLIEVGASKYIGLPEDPNVGEFRAVCKRTEGLNPQPITLLVGLLKSEEEMMNLHARLKLSSLERDLGRFITAYRSEEPFELKKFQAMMLKRDGKLSDTRLFIMELFKYTTKLAFLQEFETWEPPKFPINGNILKENNVPAGKPLGKVLTALKESWVDSDYQKTLDDLLKELPDLMSKLKIVPTERKNV</sequence>
<evidence type="ECO:0000256" key="7">
    <source>
        <dbReference type="ARBA" id="ARBA00022741"/>
    </source>
</evidence>
<evidence type="ECO:0000256" key="2">
    <source>
        <dbReference type="ARBA" id="ARBA00007265"/>
    </source>
</evidence>
<dbReference type="PANTHER" id="PTHR46173">
    <property type="entry name" value="CCA TRNA NUCLEOTIDYLTRANSFERASE 1, MITOCHONDRIAL"/>
    <property type="match status" value="1"/>
</dbReference>
<reference evidence="12" key="2">
    <citation type="submission" date="2014-07" db="EMBL/GenBank/DDBJ databases">
        <authorList>
            <person name="Hull J."/>
        </authorList>
    </citation>
    <scope>NUCLEOTIDE SEQUENCE</scope>
</reference>
<evidence type="ECO:0000259" key="11">
    <source>
        <dbReference type="Pfam" id="PF12627"/>
    </source>
</evidence>
<evidence type="ECO:0000256" key="5">
    <source>
        <dbReference type="ARBA" id="ARBA00022695"/>
    </source>
</evidence>
<evidence type="ECO:0000256" key="1">
    <source>
        <dbReference type="ARBA" id="ARBA00001946"/>
    </source>
</evidence>
<dbReference type="InterPro" id="IPR002646">
    <property type="entry name" value="PolA_pol_head_dom"/>
</dbReference>
<dbReference type="InterPro" id="IPR032828">
    <property type="entry name" value="PolyA_RNA-bd"/>
</dbReference>
<dbReference type="EMBL" id="GBRD01007414">
    <property type="protein sequence ID" value="JAG58407.1"/>
    <property type="molecule type" value="Transcribed_RNA"/>
</dbReference>
<evidence type="ECO:0000256" key="9">
    <source>
        <dbReference type="RuleBase" id="RU003953"/>
    </source>
</evidence>
<dbReference type="EMBL" id="GBHO01017032">
    <property type="protein sequence ID" value="JAG26572.1"/>
    <property type="molecule type" value="Transcribed_RNA"/>
</dbReference>
<dbReference type="GO" id="GO:1990180">
    <property type="term" value="P:mitochondrial tRNA 3'-end processing"/>
    <property type="evidence" value="ECO:0007669"/>
    <property type="project" value="TreeGrafter"/>
</dbReference>
<dbReference type="SUPFAM" id="SSF81891">
    <property type="entry name" value="Poly A polymerase C-terminal region-like"/>
    <property type="match status" value="1"/>
</dbReference>
<keyword evidence="5" id="KW-0548">Nucleotidyltransferase</keyword>
<evidence type="ECO:0000256" key="6">
    <source>
        <dbReference type="ARBA" id="ARBA00022723"/>
    </source>
</evidence>
<evidence type="ECO:0000256" key="8">
    <source>
        <dbReference type="ARBA" id="ARBA00022842"/>
    </source>
</evidence>
<keyword evidence="3 9" id="KW-0808">Transferase</keyword>
<dbReference type="GO" id="GO:0005739">
    <property type="term" value="C:mitochondrion"/>
    <property type="evidence" value="ECO:0007669"/>
    <property type="project" value="TreeGrafter"/>
</dbReference>
<dbReference type="GO" id="GO:0001680">
    <property type="term" value="P:tRNA 3'-terminal CCA addition"/>
    <property type="evidence" value="ECO:0007669"/>
    <property type="project" value="TreeGrafter"/>
</dbReference>
<dbReference type="CDD" id="cd05398">
    <property type="entry name" value="NT_ClassII-CCAase"/>
    <property type="match status" value="1"/>
</dbReference>
<keyword evidence="9" id="KW-0694">RNA-binding</keyword>
<feature type="domain" description="Poly A polymerase head" evidence="10">
    <location>
        <begin position="82"/>
        <end position="203"/>
    </location>
</feature>
<reference evidence="13" key="3">
    <citation type="submission" date="2014-09" db="EMBL/GenBank/DDBJ databases">
        <authorList>
            <person name="Magalhaes I.L.F."/>
            <person name="Oliveira U."/>
            <person name="Santos F.R."/>
            <person name="Vidigal T.H.D.A."/>
            <person name="Brescovit A.D."/>
            <person name="Santos A.J."/>
        </authorList>
    </citation>
    <scope>NUCLEOTIDE SEQUENCE</scope>
</reference>
<dbReference type="Gene3D" id="1.10.3090.10">
    <property type="entry name" value="cca-adding enzyme, domain 2"/>
    <property type="match status" value="1"/>
</dbReference>
<reference evidence="12" key="1">
    <citation type="journal article" date="2014" name="PLoS ONE">
        <title>Transcriptome-Based Identification of ABC Transporters in the Western Tarnished Plant Bug Lygus hesperus.</title>
        <authorList>
            <person name="Hull J.J."/>
            <person name="Chaney K."/>
            <person name="Geib S.M."/>
            <person name="Fabrick J.A."/>
            <person name="Brent C.S."/>
            <person name="Walsh D."/>
            <person name="Lavine L.C."/>
        </authorList>
    </citation>
    <scope>NUCLEOTIDE SEQUENCE</scope>
</reference>
<proteinExistence type="inferred from homology"/>
<evidence type="ECO:0000313" key="13">
    <source>
        <dbReference type="EMBL" id="JAG58407.1"/>
    </source>
</evidence>
<keyword evidence="7" id="KW-0547">Nucleotide-binding</keyword>
<comment type="similarity">
    <text evidence="2 9">Belongs to the tRNA nucleotidyltransferase/poly(A) polymerase family.</text>
</comment>
<organism evidence="12">
    <name type="scientific">Lygus hesperus</name>
    <name type="common">Western plant bug</name>
    <dbReference type="NCBI Taxonomy" id="30085"/>
    <lineage>
        <taxon>Eukaryota</taxon>
        <taxon>Metazoa</taxon>
        <taxon>Ecdysozoa</taxon>
        <taxon>Arthropoda</taxon>
        <taxon>Hexapoda</taxon>
        <taxon>Insecta</taxon>
        <taxon>Pterygota</taxon>
        <taxon>Neoptera</taxon>
        <taxon>Paraneoptera</taxon>
        <taxon>Hemiptera</taxon>
        <taxon>Heteroptera</taxon>
        <taxon>Panheteroptera</taxon>
        <taxon>Cimicomorpha</taxon>
        <taxon>Miridae</taxon>
        <taxon>Mirini</taxon>
        <taxon>Lygus</taxon>
    </lineage>
</organism>
<dbReference type="Gene3D" id="3.30.460.10">
    <property type="entry name" value="Beta Polymerase, domain 2"/>
    <property type="match status" value="1"/>
</dbReference>
<dbReference type="EMBL" id="GDHC01006352">
    <property type="protein sequence ID" value="JAQ12277.1"/>
    <property type="molecule type" value="Transcribed_RNA"/>
</dbReference>
<keyword evidence="8" id="KW-0460">Magnesium</keyword>
<evidence type="ECO:0000313" key="14">
    <source>
        <dbReference type="EMBL" id="JAQ12277.1"/>
    </source>
</evidence>
<reference evidence="14" key="4">
    <citation type="journal article" date="2016" name="Gigascience">
        <title>De novo construction of an expanded transcriptome assembly for the western tarnished plant bug, Lygus hesperus.</title>
        <authorList>
            <person name="Tassone E.E."/>
            <person name="Geib S.M."/>
            <person name="Hall B."/>
            <person name="Fabrick J.A."/>
            <person name="Brent C.S."/>
            <person name="Hull J.J."/>
        </authorList>
    </citation>
    <scope>NUCLEOTIDE SEQUENCE</scope>
</reference>
<accession>A0A0A9Y0H3</accession>
<dbReference type="GO" id="GO:0016779">
    <property type="term" value="F:nucleotidyltransferase activity"/>
    <property type="evidence" value="ECO:0007669"/>
    <property type="project" value="UniProtKB-KW"/>
</dbReference>
<gene>
    <name evidence="12" type="primary">Trnt1</name>
    <name evidence="12" type="ORF">CM83_49442</name>
    <name evidence="14" type="ORF">g.54594</name>
</gene>
<keyword evidence="4" id="KW-0819">tRNA processing</keyword>
<dbReference type="GO" id="GO:0000049">
    <property type="term" value="F:tRNA binding"/>
    <property type="evidence" value="ECO:0007669"/>
    <property type="project" value="TreeGrafter"/>
</dbReference>
<dbReference type="PANTHER" id="PTHR46173:SF1">
    <property type="entry name" value="CCA TRNA NUCLEOTIDYLTRANSFERASE 1, MITOCHONDRIAL"/>
    <property type="match status" value="1"/>
</dbReference>
<keyword evidence="6" id="KW-0479">Metal-binding</keyword>
<feature type="domain" description="tRNA nucleotidyltransferase/poly(A) polymerase RNA and SrmB- binding" evidence="11">
    <location>
        <begin position="238"/>
        <end position="289"/>
    </location>
</feature>
<dbReference type="Pfam" id="PF01743">
    <property type="entry name" value="PolyA_pol"/>
    <property type="match status" value="1"/>
</dbReference>
<dbReference type="AlphaFoldDB" id="A0A0A9Y0H3"/>
<dbReference type="GO" id="GO:0046872">
    <property type="term" value="F:metal ion binding"/>
    <property type="evidence" value="ECO:0007669"/>
    <property type="project" value="UniProtKB-KW"/>
</dbReference>
<evidence type="ECO:0000313" key="12">
    <source>
        <dbReference type="EMBL" id="JAG26572.1"/>
    </source>
</evidence>
<dbReference type="Pfam" id="PF12627">
    <property type="entry name" value="PolyA_pol_RNAbd"/>
    <property type="match status" value="1"/>
</dbReference>